<accession>A0A8H4VWK5</accession>
<dbReference type="PANTHER" id="PTHR12760">
    <property type="entry name" value="TETRATRICOPEPTIDE REPEAT PROTEIN"/>
    <property type="match status" value="1"/>
</dbReference>
<feature type="region of interest" description="Disordered" evidence="4">
    <location>
        <begin position="504"/>
        <end position="653"/>
    </location>
</feature>
<dbReference type="SUPFAM" id="SSF48452">
    <property type="entry name" value="TPR-like"/>
    <property type="match status" value="1"/>
</dbReference>
<dbReference type="AlphaFoldDB" id="A0A8H4VWK5"/>
<feature type="compositionally biased region" description="Basic and acidic residues" evidence="4">
    <location>
        <begin position="1246"/>
        <end position="1257"/>
    </location>
</feature>
<feature type="region of interest" description="Disordered" evidence="4">
    <location>
        <begin position="385"/>
        <end position="406"/>
    </location>
</feature>
<dbReference type="Proteomes" id="UP000566819">
    <property type="component" value="Unassembled WGS sequence"/>
</dbReference>
<feature type="domain" description="Ubiquitin-like" evidence="6">
    <location>
        <begin position="1045"/>
        <end position="1127"/>
    </location>
</feature>
<keyword evidence="1" id="KW-0677">Repeat</keyword>
<protein>
    <recommendedName>
        <fullName evidence="9">ER membrane protein complex subunit 2</fullName>
    </recommendedName>
</protein>
<dbReference type="Gene3D" id="1.25.40.10">
    <property type="entry name" value="Tetratricopeptide repeat domain"/>
    <property type="match status" value="1"/>
</dbReference>
<keyword evidence="8" id="KW-1185">Reference proteome</keyword>
<evidence type="ECO:0000256" key="3">
    <source>
        <dbReference type="PROSITE-ProRule" id="PRU00339"/>
    </source>
</evidence>
<dbReference type="InterPro" id="IPR011990">
    <property type="entry name" value="TPR-like_helical_dom_sf"/>
</dbReference>
<feature type="compositionally biased region" description="Basic and acidic residues" evidence="4">
    <location>
        <begin position="847"/>
        <end position="934"/>
    </location>
</feature>
<evidence type="ECO:0000313" key="7">
    <source>
        <dbReference type="EMBL" id="KAF4624882.1"/>
    </source>
</evidence>
<sequence length="1257" mass="138130">MSSSLLHPPAHLPPSVALQLSQQAPSLLRNTPSAIYSVSSLWTAAESPELWTTYENLMLSCLRTGDEQSAHLCLERLTERFGSENERLMAFRGLFQEAIAIDDAELKKVLEEYDNILDKDPGNMPVTKRRIALLKTLKKTPEAITALNQLLESSPVDAEAWAELSDLYLSQGMYSQAIFALEEILLATPFAWNVHARLGEVLYVAASASEGGADKHLSESMRRFCRSIELCDDYLRGYYGLKLTTSRLLTTLPQTSRQSKSDTGLPPPDIKSVERLNELATAKLSEIVRRNVSGEAGWGGYDKADIIAAQELLNRDSTPITRVRPAHTTKTPRLQTLVLLSPSEWRGLNASASAGNIAAHCTLPPVSPFDTSVHRYSVLCARTKDKRRTHQVHSNHTSRYTASIPRSARRNRVSLALSLRISHHKLPTLLRCTAPALSLRLPKCQRRSVQAIKLADQSGGGIHPGRTPLHHLFSKPPWIILTRLFSGRKSWLSDKFLEKEQAQCQQLLPSSSSRSTSRSTDSYTDEEGSGVRVPSVYSDDEDDSWELYDRDEAISPSESASRPTSRPRNAPRYRQSESRPPPASRPTRRHTTTERTTARRPPVSRVHRQAPVPPSSVDPLEDYPGYGRGYPAPPTAPFGGRAPGPSYAQSSFSGAPGGFAPPFGGAPGALTHYGQPAPYQYAPPPGNPFSPQPNAGPGGGAGYFTAPPPHHAMSGHNSPAPFPGGHDVMPYGHPGFAGYPGYNMPPGMPPQFMQHFPPQWPPSEPSVVPDPETEKKLLAVEEMMKTQKIDFEKAQQEVAAREAKTLKEMTDREAKSLKEMADREAKALKELADRDAREAAAKAAAEAAKKAAAEKAEWEKKIKDEKEYLEKRNADEKAAMEKKAADEKASLEKKAADEKASLEKKNADEKAAYEKQLADEKAAWEKKVEEEKKTALAKGAENVRKQVEADKKKAEAEAAEAAAKAAVQAELKKAREDGAAEAKRLREEAAAEQKKMKEEAAAAAEKLKKEAEAEQEKLKKEAAEASKAAAEALKKAMAKPEDAPKKPIKFKDAVGRKFSFPFHLCATWAGMEELIKQAFMHVEVIGPHVADGHYDLIGPNGEIILPQVWETMIEPDWSITMHMWPMPEPPKQEERPGPPPGHPFHERPRSRHEARDGRHRGPPPPGPPPPGQRGPPPPPPANWPGPDGRGPPRPMPPPGHERPGPGGEPVFIVSPGREPPPSKSSRRKTEPTKGVLNWMAGKPRPKKAEPIDTCRVM</sequence>
<organism evidence="7 8">
    <name type="scientific">Cudoniella acicularis</name>
    <dbReference type="NCBI Taxonomy" id="354080"/>
    <lineage>
        <taxon>Eukaryota</taxon>
        <taxon>Fungi</taxon>
        <taxon>Dikarya</taxon>
        <taxon>Ascomycota</taxon>
        <taxon>Pezizomycotina</taxon>
        <taxon>Leotiomycetes</taxon>
        <taxon>Helotiales</taxon>
        <taxon>Tricladiaceae</taxon>
        <taxon>Cudoniella</taxon>
    </lineage>
</organism>
<feature type="compositionally biased region" description="Low complexity" evidence="4">
    <location>
        <begin position="510"/>
        <end position="522"/>
    </location>
</feature>
<reference evidence="7 8" key="1">
    <citation type="submission" date="2020-03" db="EMBL/GenBank/DDBJ databases">
        <title>Draft Genome Sequence of Cudoniella acicularis.</title>
        <authorList>
            <person name="Buettner E."/>
            <person name="Kellner H."/>
        </authorList>
    </citation>
    <scope>NUCLEOTIDE SEQUENCE [LARGE SCALE GENOMIC DNA]</scope>
    <source>
        <strain evidence="7 8">DSM 108380</strain>
    </source>
</reference>
<feature type="compositionally biased region" description="Pro residues" evidence="4">
    <location>
        <begin position="681"/>
        <end position="691"/>
    </location>
</feature>
<feature type="region of interest" description="Disordered" evidence="4">
    <location>
        <begin position="1123"/>
        <end position="1257"/>
    </location>
</feature>
<dbReference type="OrthoDB" id="124397at2759"/>
<dbReference type="Pfam" id="PF22890">
    <property type="entry name" value="TPR_EMC2"/>
    <property type="match status" value="1"/>
</dbReference>
<evidence type="ECO:0000259" key="5">
    <source>
        <dbReference type="Pfam" id="PF22890"/>
    </source>
</evidence>
<dbReference type="EMBL" id="JAAMPI010001528">
    <property type="protein sequence ID" value="KAF4624882.1"/>
    <property type="molecule type" value="Genomic_DNA"/>
</dbReference>
<feature type="compositionally biased region" description="Pro residues" evidence="4">
    <location>
        <begin position="1162"/>
        <end position="1198"/>
    </location>
</feature>
<evidence type="ECO:0008006" key="9">
    <source>
        <dbReference type="Google" id="ProtNLM"/>
    </source>
</evidence>
<feature type="compositionally biased region" description="Basic and acidic residues" evidence="4">
    <location>
        <begin position="1143"/>
        <end position="1156"/>
    </location>
</feature>
<dbReference type="InterPro" id="IPR054464">
    <property type="entry name" value="ULD_fung"/>
</dbReference>
<feature type="region of interest" description="Disordered" evidence="4">
    <location>
        <begin position="833"/>
        <end position="960"/>
    </location>
</feature>
<evidence type="ECO:0000259" key="6">
    <source>
        <dbReference type="Pfam" id="PF22893"/>
    </source>
</evidence>
<dbReference type="FunFam" id="1.25.40.10:FF:001208">
    <property type="entry name" value="Tetratricopeptide repeat domain-containing protein"/>
    <property type="match status" value="1"/>
</dbReference>
<name>A0A8H4VWK5_9HELO</name>
<feature type="domain" description="EMC2 TPR-like" evidence="5">
    <location>
        <begin position="108"/>
        <end position="201"/>
    </location>
</feature>
<evidence type="ECO:0000256" key="4">
    <source>
        <dbReference type="SAM" id="MobiDB-lite"/>
    </source>
</evidence>
<gene>
    <name evidence="7" type="ORF">G7Y89_g13287</name>
</gene>
<feature type="region of interest" description="Disordered" evidence="4">
    <location>
        <begin position="973"/>
        <end position="1023"/>
    </location>
</feature>
<feature type="region of interest" description="Disordered" evidence="4">
    <location>
        <begin position="666"/>
        <end position="725"/>
    </location>
</feature>
<evidence type="ECO:0000313" key="8">
    <source>
        <dbReference type="Proteomes" id="UP000566819"/>
    </source>
</evidence>
<feature type="repeat" description="TPR" evidence="3">
    <location>
        <begin position="158"/>
        <end position="191"/>
    </location>
</feature>
<dbReference type="PROSITE" id="PS50005">
    <property type="entry name" value="TPR"/>
    <property type="match status" value="1"/>
</dbReference>
<feature type="compositionally biased region" description="Polar residues" evidence="4">
    <location>
        <begin position="556"/>
        <end position="567"/>
    </location>
</feature>
<proteinExistence type="predicted"/>
<dbReference type="InterPro" id="IPR055217">
    <property type="entry name" value="TPR_EMC2"/>
</dbReference>
<feature type="compositionally biased region" description="Basic and acidic residues" evidence="4">
    <location>
        <begin position="941"/>
        <end position="956"/>
    </location>
</feature>
<evidence type="ECO:0000256" key="2">
    <source>
        <dbReference type="ARBA" id="ARBA00022803"/>
    </source>
</evidence>
<evidence type="ECO:0000256" key="1">
    <source>
        <dbReference type="ARBA" id="ARBA00022737"/>
    </source>
</evidence>
<dbReference type="InterPro" id="IPR039856">
    <property type="entry name" value="EMC2-like"/>
</dbReference>
<dbReference type="Pfam" id="PF22893">
    <property type="entry name" value="ULD_2"/>
    <property type="match status" value="1"/>
</dbReference>
<keyword evidence="2 3" id="KW-0802">TPR repeat</keyword>
<dbReference type="InterPro" id="IPR019734">
    <property type="entry name" value="TPR_rpt"/>
</dbReference>
<comment type="caution">
    <text evidence="7">The sequence shown here is derived from an EMBL/GenBank/DDBJ whole genome shotgun (WGS) entry which is preliminary data.</text>
</comment>